<evidence type="ECO:0000256" key="11">
    <source>
        <dbReference type="ARBA" id="ARBA00022730"/>
    </source>
</evidence>
<keyword evidence="11" id="KW-0699">rRNA-binding</keyword>
<dbReference type="GO" id="GO:0005737">
    <property type="term" value="C:cytoplasm"/>
    <property type="evidence" value="ECO:0007669"/>
    <property type="project" value="UniProtKB-SubCell"/>
</dbReference>
<evidence type="ECO:0000256" key="6">
    <source>
        <dbReference type="ARBA" id="ARBA00022552"/>
    </source>
</evidence>
<comment type="similarity">
    <text evidence="3">Belongs to the RNase E/G family. RNase G subfamily.</text>
</comment>
<dbReference type="PROSITE" id="PS50126">
    <property type="entry name" value="S1"/>
    <property type="match status" value="1"/>
</dbReference>
<comment type="subcellular location">
    <subcellularLocation>
        <location evidence="2">Cytoplasm</location>
    </subcellularLocation>
</comment>
<dbReference type="PANTHER" id="PTHR30001">
    <property type="entry name" value="RIBONUCLEASE"/>
    <property type="match status" value="1"/>
</dbReference>
<dbReference type="SUPFAM" id="SSF50249">
    <property type="entry name" value="Nucleic acid-binding proteins"/>
    <property type="match status" value="1"/>
</dbReference>
<keyword evidence="19" id="KW-1185">Reference proteome</keyword>
<evidence type="ECO:0000313" key="19">
    <source>
        <dbReference type="Proteomes" id="UP001302719"/>
    </source>
</evidence>
<evidence type="ECO:0000256" key="5">
    <source>
        <dbReference type="ARBA" id="ARBA00022490"/>
    </source>
</evidence>
<dbReference type="Gene3D" id="2.40.50.140">
    <property type="entry name" value="Nucleic acid-binding proteins"/>
    <property type="match status" value="1"/>
</dbReference>
<dbReference type="Pfam" id="PF20833">
    <property type="entry name" value="RNase_E_G_Thio"/>
    <property type="match status" value="1"/>
</dbReference>
<dbReference type="CDD" id="cd04453">
    <property type="entry name" value="S1_RNase_E"/>
    <property type="match status" value="1"/>
</dbReference>
<evidence type="ECO:0000256" key="1">
    <source>
        <dbReference type="ARBA" id="ARBA00001946"/>
    </source>
</evidence>
<evidence type="ECO:0000256" key="9">
    <source>
        <dbReference type="ARBA" id="ARBA00022722"/>
    </source>
</evidence>
<dbReference type="PANTHER" id="PTHR30001:SF0">
    <property type="entry name" value="RIBONUCLEASE G"/>
    <property type="match status" value="1"/>
</dbReference>
<keyword evidence="5" id="KW-0963">Cytoplasm</keyword>
<evidence type="ECO:0000256" key="10">
    <source>
        <dbReference type="ARBA" id="ARBA00022723"/>
    </source>
</evidence>
<evidence type="ECO:0000256" key="15">
    <source>
        <dbReference type="ARBA" id="ARBA00022884"/>
    </source>
</evidence>
<accession>A0AA96GF73</accession>
<keyword evidence="15" id="KW-0694">RNA-binding</keyword>
<keyword evidence="8" id="KW-0819">tRNA processing</keyword>
<dbReference type="InterPro" id="IPR048583">
    <property type="entry name" value="RNase_E_G_thioredoxin-like"/>
</dbReference>
<name>A0AA96GF73_9BACT</name>
<keyword evidence="7" id="KW-0820">tRNA-binding</keyword>
<dbReference type="AlphaFoldDB" id="A0AA96GF73"/>
<dbReference type="GO" id="GO:0008033">
    <property type="term" value="P:tRNA processing"/>
    <property type="evidence" value="ECO:0007669"/>
    <property type="project" value="UniProtKB-KW"/>
</dbReference>
<reference evidence="18 19" key="1">
    <citation type="submission" date="2023-01" db="EMBL/GenBank/DDBJ databases">
        <title>Cultivation and genomic characterization of new, ubiquitous marine nitrite-oxidizing bacteria from the Nitrospirales.</title>
        <authorList>
            <person name="Mueller A.J."/>
            <person name="Daebeler A."/>
            <person name="Herbold C.W."/>
            <person name="Kirkegaard R.H."/>
            <person name="Daims H."/>
        </authorList>
    </citation>
    <scope>NUCLEOTIDE SEQUENCE [LARGE SCALE GENOMIC DNA]</scope>
    <source>
        <strain evidence="18 19">VA</strain>
    </source>
</reference>
<dbReference type="Pfam" id="PF00575">
    <property type="entry name" value="S1"/>
    <property type="match status" value="1"/>
</dbReference>
<feature type="region of interest" description="Disordered" evidence="16">
    <location>
        <begin position="77"/>
        <end position="105"/>
    </location>
</feature>
<feature type="domain" description="S1 motif" evidence="17">
    <location>
        <begin position="39"/>
        <end position="74"/>
    </location>
</feature>
<evidence type="ECO:0000256" key="13">
    <source>
        <dbReference type="ARBA" id="ARBA00022801"/>
    </source>
</evidence>
<dbReference type="NCBIfam" id="TIGR00757">
    <property type="entry name" value="RNaseEG"/>
    <property type="match status" value="1"/>
</dbReference>
<dbReference type="GO" id="GO:0016787">
    <property type="term" value="F:hydrolase activity"/>
    <property type="evidence" value="ECO:0007669"/>
    <property type="project" value="UniProtKB-KW"/>
</dbReference>
<dbReference type="InterPro" id="IPR019307">
    <property type="entry name" value="RNA-bd_AU-1/RNase_E/G"/>
</dbReference>
<dbReference type="InterPro" id="IPR012340">
    <property type="entry name" value="NA-bd_OB-fold"/>
</dbReference>
<dbReference type="GO" id="GO:0046872">
    <property type="term" value="F:metal ion binding"/>
    <property type="evidence" value="ECO:0007669"/>
    <property type="project" value="UniProtKB-KW"/>
</dbReference>
<keyword evidence="13" id="KW-0378">Hydrolase</keyword>
<keyword evidence="10" id="KW-0479">Metal-binding</keyword>
<dbReference type="SMART" id="SM00316">
    <property type="entry name" value="S1"/>
    <property type="match status" value="1"/>
</dbReference>
<sequence>MGVEIAISVTREETRVAVLDNRVVTELYVDRPRKKDFVGDIYKGKVIKVLPGMQAAFVDIGLDRAAFIHVSDLSVGTEPGDTLVDSEEDERSQEVPRPRRQTARPIENLLTEGQELLVQISKGPIGTKGPRITTYVSLPGRFLVLMPNVDHIGVSRRITNDEERHRLKDLMRRIRKPEYGYIVRTVCEDVPEEDLQTDVRFLSALWEDTLKAANSQPAPSLLHTDLSLPLRVVRDLFTKKVDRLLIDAKADFEEVKDFVRRYLPEQAARVHFYDKKQEGLFDHLGIELEITRALSRKVWLKSGGHIVIDHTEAMTVVDVNTGRFVGKRDQEETILKNNLEAAKEIGYQIKLRGIGGIIIIDFIDMERERNREKVYQATLDALAGDKAQTRISRISDLGLIEISRERVREDLLRTLSEICSDCEGRGYTKSTMTVAYEIFRDIRRIGMTRGQPQQIVVGANPKVIELIFETEHSSIEQLEQEFQQPISFEADPLLHLEQYDIVVVGKLTSRAESRTAS</sequence>
<evidence type="ECO:0000313" key="18">
    <source>
        <dbReference type="EMBL" id="WNM59110.1"/>
    </source>
</evidence>
<dbReference type="EMBL" id="CP116967">
    <property type="protein sequence ID" value="WNM59110.1"/>
    <property type="molecule type" value="Genomic_DNA"/>
</dbReference>
<keyword evidence="9" id="KW-0540">Nuclease</keyword>
<dbReference type="InterPro" id="IPR003029">
    <property type="entry name" value="S1_domain"/>
</dbReference>
<dbReference type="Gene3D" id="3.40.1260.20">
    <property type="entry name" value="Ribonuclease E, catalytic domain"/>
    <property type="match status" value="1"/>
</dbReference>
<dbReference type="GO" id="GO:0000049">
    <property type="term" value="F:tRNA binding"/>
    <property type="evidence" value="ECO:0007669"/>
    <property type="project" value="UniProtKB-KW"/>
</dbReference>
<evidence type="ECO:0000256" key="7">
    <source>
        <dbReference type="ARBA" id="ARBA00022555"/>
    </source>
</evidence>
<dbReference type="GO" id="GO:0006364">
    <property type="term" value="P:rRNA processing"/>
    <property type="evidence" value="ECO:0007669"/>
    <property type="project" value="UniProtKB-KW"/>
</dbReference>
<dbReference type="GO" id="GO:0019843">
    <property type="term" value="F:rRNA binding"/>
    <property type="evidence" value="ECO:0007669"/>
    <property type="project" value="UniProtKB-KW"/>
</dbReference>
<evidence type="ECO:0000256" key="3">
    <source>
        <dbReference type="ARBA" id="ARBA00005663"/>
    </source>
</evidence>
<comment type="cofactor">
    <cofactor evidence="1">
        <name>Mg(2+)</name>
        <dbReference type="ChEBI" id="CHEBI:18420"/>
    </cofactor>
</comment>
<dbReference type="Pfam" id="PF10150">
    <property type="entry name" value="RNase_E_G"/>
    <property type="match status" value="1"/>
</dbReference>
<keyword evidence="6" id="KW-0698">rRNA processing</keyword>
<dbReference type="KEGG" id="nall:PP769_04930"/>
<dbReference type="InterPro" id="IPR004659">
    <property type="entry name" value="RNase_E/G"/>
</dbReference>
<gene>
    <name evidence="18" type="ORF">PP769_04930</name>
</gene>
<dbReference type="GO" id="GO:0004519">
    <property type="term" value="F:endonuclease activity"/>
    <property type="evidence" value="ECO:0007669"/>
    <property type="project" value="UniProtKB-KW"/>
</dbReference>
<proteinExistence type="inferred from homology"/>
<evidence type="ECO:0000256" key="8">
    <source>
        <dbReference type="ARBA" id="ARBA00022694"/>
    </source>
</evidence>
<evidence type="ECO:0000256" key="4">
    <source>
        <dbReference type="ARBA" id="ARBA00017719"/>
    </source>
</evidence>
<dbReference type="Proteomes" id="UP001302719">
    <property type="component" value="Chromosome"/>
</dbReference>
<evidence type="ECO:0000256" key="14">
    <source>
        <dbReference type="ARBA" id="ARBA00022842"/>
    </source>
</evidence>
<dbReference type="GO" id="GO:0004540">
    <property type="term" value="F:RNA nuclease activity"/>
    <property type="evidence" value="ECO:0007669"/>
    <property type="project" value="InterPro"/>
</dbReference>
<keyword evidence="14" id="KW-0460">Magnesium</keyword>
<dbReference type="RefSeq" id="WP_312645795.1">
    <property type="nucleotide sequence ID" value="NZ_CP116967.1"/>
</dbReference>
<evidence type="ECO:0000256" key="12">
    <source>
        <dbReference type="ARBA" id="ARBA00022759"/>
    </source>
</evidence>
<evidence type="ECO:0000259" key="17">
    <source>
        <dbReference type="PROSITE" id="PS50126"/>
    </source>
</evidence>
<organism evidence="18 19">
    <name type="scientific">Candidatus Nitrospira allomarina</name>
    <dbReference type="NCBI Taxonomy" id="3020900"/>
    <lineage>
        <taxon>Bacteria</taxon>
        <taxon>Pseudomonadati</taxon>
        <taxon>Nitrospirota</taxon>
        <taxon>Nitrospiria</taxon>
        <taxon>Nitrospirales</taxon>
        <taxon>Nitrospiraceae</taxon>
        <taxon>Nitrospira</taxon>
    </lineage>
</organism>
<evidence type="ECO:0000256" key="2">
    <source>
        <dbReference type="ARBA" id="ARBA00004496"/>
    </source>
</evidence>
<protein>
    <recommendedName>
        <fullName evidence="4">Ribonuclease G</fullName>
    </recommendedName>
</protein>
<keyword evidence="12" id="KW-0255">Endonuclease</keyword>
<evidence type="ECO:0000256" key="16">
    <source>
        <dbReference type="SAM" id="MobiDB-lite"/>
    </source>
</evidence>